<keyword evidence="2" id="KW-1133">Transmembrane helix</keyword>
<keyword evidence="2" id="KW-0812">Transmembrane</keyword>
<evidence type="ECO:0000313" key="3">
    <source>
        <dbReference type="EMBL" id="KAF5729208.1"/>
    </source>
</evidence>
<keyword evidence="2" id="KW-0472">Membrane</keyword>
<comment type="caution">
    <text evidence="3">The sequence shown here is derived from an EMBL/GenBank/DDBJ whole genome shotgun (WGS) entry which is preliminary data.</text>
</comment>
<evidence type="ECO:0000313" key="4">
    <source>
        <dbReference type="Proteomes" id="UP000593562"/>
    </source>
</evidence>
<dbReference type="InParanoid" id="A0A7J7C514"/>
<keyword evidence="4" id="KW-1185">Reference proteome</keyword>
<name>A0A7J7C514_TRIWF</name>
<feature type="region of interest" description="Disordered" evidence="1">
    <location>
        <begin position="1"/>
        <end position="32"/>
    </location>
</feature>
<dbReference type="AlphaFoldDB" id="A0A7J7C514"/>
<feature type="compositionally biased region" description="Basic residues" evidence="1">
    <location>
        <begin position="1"/>
        <end position="10"/>
    </location>
</feature>
<evidence type="ECO:0000256" key="2">
    <source>
        <dbReference type="SAM" id="Phobius"/>
    </source>
</evidence>
<dbReference type="EMBL" id="JAAARO010000021">
    <property type="protein sequence ID" value="KAF5729208.1"/>
    <property type="molecule type" value="Genomic_DNA"/>
</dbReference>
<organism evidence="3 4">
    <name type="scientific">Tripterygium wilfordii</name>
    <name type="common">Thunder God vine</name>
    <dbReference type="NCBI Taxonomy" id="458696"/>
    <lineage>
        <taxon>Eukaryota</taxon>
        <taxon>Viridiplantae</taxon>
        <taxon>Streptophyta</taxon>
        <taxon>Embryophyta</taxon>
        <taxon>Tracheophyta</taxon>
        <taxon>Spermatophyta</taxon>
        <taxon>Magnoliopsida</taxon>
        <taxon>eudicotyledons</taxon>
        <taxon>Gunneridae</taxon>
        <taxon>Pentapetalae</taxon>
        <taxon>rosids</taxon>
        <taxon>fabids</taxon>
        <taxon>Celastrales</taxon>
        <taxon>Celastraceae</taxon>
        <taxon>Tripterygium</taxon>
    </lineage>
</organism>
<proteinExistence type="predicted"/>
<evidence type="ECO:0000256" key="1">
    <source>
        <dbReference type="SAM" id="MobiDB-lite"/>
    </source>
</evidence>
<accession>A0A7J7C514</accession>
<feature type="transmembrane region" description="Helical" evidence="2">
    <location>
        <begin position="94"/>
        <end position="116"/>
    </location>
</feature>
<feature type="compositionally biased region" description="Basic and acidic residues" evidence="1">
    <location>
        <begin position="22"/>
        <end position="32"/>
    </location>
</feature>
<reference evidence="3 4" key="1">
    <citation type="journal article" date="2020" name="Nat. Commun.">
        <title>Genome of Tripterygium wilfordii and identification of cytochrome P450 involved in triptolide biosynthesis.</title>
        <authorList>
            <person name="Tu L."/>
            <person name="Su P."/>
            <person name="Zhang Z."/>
            <person name="Gao L."/>
            <person name="Wang J."/>
            <person name="Hu T."/>
            <person name="Zhou J."/>
            <person name="Zhang Y."/>
            <person name="Zhao Y."/>
            <person name="Liu Y."/>
            <person name="Song Y."/>
            <person name="Tong Y."/>
            <person name="Lu Y."/>
            <person name="Yang J."/>
            <person name="Xu C."/>
            <person name="Jia M."/>
            <person name="Peters R.J."/>
            <person name="Huang L."/>
            <person name="Gao W."/>
        </authorList>
    </citation>
    <scope>NUCLEOTIDE SEQUENCE [LARGE SCALE GENOMIC DNA]</scope>
    <source>
        <strain evidence="4">cv. XIE 37</strain>
        <tissue evidence="3">Leaf</tissue>
    </source>
</reference>
<gene>
    <name evidence="3" type="ORF">HS088_TW21G01367</name>
</gene>
<sequence>MSTKHNKVSKNKMSLPVSSNKRSFDDEEQKKENKNLKRLKKVVAECRAQTESATEFQKNMLRDLDHIKSDLIGIGKINQPVIERNTHILVLLDLLMLVIIFDGSVSSVILCLLIFLE</sequence>
<dbReference type="Proteomes" id="UP000593562">
    <property type="component" value="Unassembled WGS sequence"/>
</dbReference>
<protein>
    <submittedName>
        <fullName evidence="3">Uncharacterized protein</fullName>
    </submittedName>
</protein>